<dbReference type="Proteomes" id="UP001189429">
    <property type="component" value="Unassembled WGS sequence"/>
</dbReference>
<accession>A0ABN9QQE1</accession>
<keyword evidence="3" id="KW-1185">Reference proteome</keyword>
<reference evidence="2" key="1">
    <citation type="submission" date="2023-10" db="EMBL/GenBank/DDBJ databases">
        <authorList>
            <person name="Chen Y."/>
            <person name="Shah S."/>
            <person name="Dougan E. K."/>
            <person name="Thang M."/>
            <person name="Chan C."/>
        </authorList>
    </citation>
    <scope>NUCLEOTIDE SEQUENCE [LARGE SCALE GENOMIC DNA]</scope>
</reference>
<comment type="caution">
    <text evidence="2">The sequence shown here is derived from an EMBL/GenBank/DDBJ whole genome shotgun (WGS) entry which is preliminary data.</text>
</comment>
<feature type="region of interest" description="Disordered" evidence="1">
    <location>
        <begin position="1"/>
        <end position="102"/>
    </location>
</feature>
<name>A0ABN9QQE1_9DINO</name>
<organism evidence="2 3">
    <name type="scientific">Prorocentrum cordatum</name>
    <dbReference type="NCBI Taxonomy" id="2364126"/>
    <lineage>
        <taxon>Eukaryota</taxon>
        <taxon>Sar</taxon>
        <taxon>Alveolata</taxon>
        <taxon>Dinophyceae</taxon>
        <taxon>Prorocentrales</taxon>
        <taxon>Prorocentraceae</taxon>
        <taxon>Prorocentrum</taxon>
    </lineage>
</organism>
<evidence type="ECO:0000313" key="3">
    <source>
        <dbReference type="Proteomes" id="UP001189429"/>
    </source>
</evidence>
<evidence type="ECO:0000256" key="1">
    <source>
        <dbReference type="SAM" id="MobiDB-lite"/>
    </source>
</evidence>
<feature type="compositionally biased region" description="Basic and acidic residues" evidence="1">
    <location>
        <begin position="84"/>
        <end position="94"/>
    </location>
</feature>
<dbReference type="EMBL" id="CAUYUJ010003669">
    <property type="protein sequence ID" value="CAK0806193.1"/>
    <property type="molecule type" value="Genomic_DNA"/>
</dbReference>
<gene>
    <name evidence="2" type="ORF">PCOR1329_LOCUS12518</name>
</gene>
<sequence>PAHDQGDAWTAQGSSERATRPPGAEAEESVGVRSGATEGGGGEEGIARERSEGGTRVCHRRFWQRGRGTARPLIRGRGASGKGSWERRQEEGRGGRGGGGASCMRVETRVVVNSSRGHLTPKSVRWAQITLCRIAGYPHRRVSSSPSLDACPDIVALA</sequence>
<evidence type="ECO:0000313" key="2">
    <source>
        <dbReference type="EMBL" id="CAK0806193.1"/>
    </source>
</evidence>
<protein>
    <submittedName>
        <fullName evidence="2">Uncharacterized protein</fullName>
    </submittedName>
</protein>
<feature type="non-terminal residue" evidence="2">
    <location>
        <position position="1"/>
    </location>
</feature>
<proteinExistence type="predicted"/>